<dbReference type="GO" id="GO:0004795">
    <property type="term" value="F:threonine synthase activity"/>
    <property type="evidence" value="ECO:0007669"/>
    <property type="project" value="UniProtKB-UniRule"/>
</dbReference>
<sequence>MKYFSTNRHLAGGYIPTHTFSEALLMGIAPDAGLFMPETLPHFSAEQLQTMRGKTYAQIATEVLFPFVEGQMSKDDLAAIAADAYGFDIPLENIDKNFWVARLDQGATASFKDFAARFMARATRYFLPAQQKLTVLVATSGDTGSAIGAAFQGIEGVKVYILYPQREVSFVQEQQLIRIGGNVQALAIDGKFDDCQNIVKQAFADKELTSLNLSSANSINVGRVLPQAVYYFYLWQKLTEHTDEAINFVVPSGNLGNSLGAELARRMGLPVERLVIATNANRAVPDFLKNGIYKKISPSVAAVSNAMNVGNPSNLARYFELYGGTLDKDGYTHQAPDIAQMREHLLSVAISDTETVETIKYFYKKYACVLEPHGAVGAAAYRKFQDKLAARKTILLETAHPAKFPEIVMQELGFAPPVPKALQAFLQNPAHKIELANEYKALKNILLA</sequence>
<dbReference type="OrthoDB" id="9763107at2"/>
<reference evidence="9 10" key="1">
    <citation type="submission" date="2016-10" db="EMBL/GenBank/DDBJ databases">
        <authorList>
            <person name="de Groot N.N."/>
        </authorList>
    </citation>
    <scope>NUCLEOTIDE SEQUENCE [LARGE SCALE GENOMIC DNA]</scope>
    <source>
        <strain evidence="9 10">DSM 6793</strain>
    </source>
</reference>
<name>A0A1I1JYB5_9BACT</name>
<dbReference type="RefSeq" id="WP_091512586.1">
    <property type="nucleotide sequence ID" value="NZ_FOLE01000006.1"/>
</dbReference>
<dbReference type="GO" id="GO:0009088">
    <property type="term" value="P:threonine biosynthetic process"/>
    <property type="evidence" value="ECO:0007669"/>
    <property type="project" value="UniProtKB-UniRule"/>
</dbReference>
<dbReference type="NCBIfam" id="TIGR00260">
    <property type="entry name" value="thrC"/>
    <property type="match status" value="1"/>
</dbReference>
<comment type="similarity">
    <text evidence="2">Belongs to the threonine synthase family.</text>
</comment>
<dbReference type="SUPFAM" id="SSF53686">
    <property type="entry name" value="Tryptophan synthase beta subunit-like PLP-dependent enzymes"/>
    <property type="match status" value="1"/>
</dbReference>
<evidence type="ECO:0000313" key="10">
    <source>
        <dbReference type="Proteomes" id="UP000199514"/>
    </source>
</evidence>
<dbReference type="InterPro" id="IPR037158">
    <property type="entry name" value="Thr_synth_N_sf"/>
</dbReference>
<dbReference type="InterPro" id="IPR029144">
    <property type="entry name" value="Thr_synth_N"/>
</dbReference>
<evidence type="ECO:0000256" key="2">
    <source>
        <dbReference type="ARBA" id="ARBA00005517"/>
    </source>
</evidence>
<dbReference type="PANTHER" id="PTHR42690:SF1">
    <property type="entry name" value="THREONINE SYNTHASE-LIKE 2"/>
    <property type="match status" value="1"/>
</dbReference>
<evidence type="ECO:0000259" key="8">
    <source>
        <dbReference type="Pfam" id="PF14821"/>
    </source>
</evidence>
<evidence type="ECO:0000313" key="9">
    <source>
        <dbReference type="EMBL" id="SFC53355.1"/>
    </source>
</evidence>
<protein>
    <recommendedName>
        <fullName evidence="5">Threonine synthase</fullName>
        <ecNumber evidence="5">4.2.3.1</ecNumber>
    </recommendedName>
</protein>
<dbReference type="Gene3D" id="3.40.50.1100">
    <property type="match status" value="2"/>
</dbReference>
<dbReference type="PANTHER" id="PTHR42690">
    <property type="entry name" value="THREONINE SYNTHASE FAMILY MEMBER"/>
    <property type="match status" value="1"/>
</dbReference>
<gene>
    <name evidence="9" type="ORF">SAMN05421780_106162</name>
</gene>
<dbReference type="Pfam" id="PF00291">
    <property type="entry name" value="PALP"/>
    <property type="match status" value="1"/>
</dbReference>
<dbReference type="InterPro" id="IPR036052">
    <property type="entry name" value="TrpB-like_PALP_sf"/>
</dbReference>
<dbReference type="Gene3D" id="3.90.1380.10">
    <property type="entry name" value="Threonine synthase, N-terminal domain"/>
    <property type="match status" value="1"/>
</dbReference>
<dbReference type="EMBL" id="FOLE01000006">
    <property type="protein sequence ID" value="SFC53355.1"/>
    <property type="molecule type" value="Genomic_DNA"/>
</dbReference>
<dbReference type="EC" id="4.2.3.1" evidence="5"/>
<evidence type="ECO:0000259" key="7">
    <source>
        <dbReference type="Pfam" id="PF00291"/>
    </source>
</evidence>
<evidence type="ECO:0000256" key="4">
    <source>
        <dbReference type="ARBA" id="ARBA00023239"/>
    </source>
</evidence>
<comment type="cofactor">
    <cofactor evidence="1 6">
        <name>pyridoxal 5'-phosphate</name>
        <dbReference type="ChEBI" id="CHEBI:597326"/>
    </cofactor>
</comment>
<dbReference type="InterPro" id="IPR001926">
    <property type="entry name" value="TrpB-like_PALP"/>
</dbReference>
<evidence type="ECO:0000256" key="5">
    <source>
        <dbReference type="NCBIfam" id="TIGR00260"/>
    </source>
</evidence>
<evidence type="ECO:0000256" key="6">
    <source>
        <dbReference type="PIRSR" id="PIRSR604450-51"/>
    </source>
</evidence>
<dbReference type="STRING" id="927664.SAMN05421780_106162"/>
<dbReference type="InterPro" id="IPR051166">
    <property type="entry name" value="Threonine_Synthase"/>
</dbReference>
<evidence type="ECO:0000256" key="3">
    <source>
        <dbReference type="ARBA" id="ARBA00022898"/>
    </source>
</evidence>
<keyword evidence="4" id="KW-0456">Lyase</keyword>
<accession>A0A1I1JYB5</accession>
<proteinExistence type="inferred from homology"/>
<dbReference type="Pfam" id="PF14821">
    <property type="entry name" value="Thr_synth_N"/>
    <property type="match status" value="1"/>
</dbReference>
<feature type="domain" description="Threonine synthase N-terminal" evidence="8">
    <location>
        <begin position="2"/>
        <end position="85"/>
    </location>
</feature>
<dbReference type="Proteomes" id="UP000199514">
    <property type="component" value="Unassembled WGS sequence"/>
</dbReference>
<keyword evidence="3 6" id="KW-0663">Pyridoxal phosphate</keyword>
<organism evidence="9 10">
    <name type="scientific">Flexibacter flexilis DSM 6793</name>
    <dbReference type="NCBI Taxonomy" id="927664"/>
    <lineage>
        <taxon>Bacteria</taxon>
        <taxon>Pseudomonadati</taxon>
        <taxon>Bacteroidota</taxon>
        <taxon>Cytophagia</taxon>
        <taxon>Cytophagales</taxon>
        <taxon>Flexibacteraceae</taxon>
        <taxon>Flexibacter</taxon>
    </lineage>
</organism>
<feature type="modified residue" description="N6-(pyridoxal phosphate)lysine" evidence="6">
    <location>
        <position position="112"/>
    </location>
</feature>
<evidence type="ECO:0000256" key="1">
    <source>
        <dbReference type="ARBA" id="ARBA00001933"/>
    </source>
</evidence>
<keyword evidence="10" id="KW-1185">Reference proteome</keyword>
<dbReference type="InterPro" id="IPR004450">
    <property type="entry name" value="Thr_synthase-like"/>
</dbReference>
<dbReference type="AlphaFoldDB" id="A0A1I1JYB5"/>
<feature type="domain" description="Tryptophan synthase beta chain-like PALP" evidence="7">
    <location>
        <begin position="94"/>
        <end position="395"/>
    </location>
</feature>